<evidence type="ECO:0000313" key="6">
    <source>
        <dbReference type="EMBL" id="KAK7743358.1"/>
    </source>
</evidence>
<name>A0AAN9YG07_9PEZI</name>
<keyword evidence="7" id="KW-1185">Reference proteome</keyword>
<dbReference type="InterPro" id="IPR020904">
    <property type="entry name" value="Sc_DH/Rdtase_CS"/>
</dbReference>
<dbReference type="Pfam" id="PF00106">
    <property type="entry name" value="adh_short"/>
    <property type="match status" value="1"/>
</dbReference>
<feature type="domain" description="Ketoreductase" evidence="5">
    <location>
        <begin position="18"/>
        <end position="222"/>
    </location>
</feature>
<dbReference type="EMBL" id="JAKJXP020000138">
    <property type="protein sequence ID" value="KAK7743358.1"/>
    <property type="molecule type" value="Genomic_DNA"/>
</dbReference>
<evidence type="ECO:0000256" key="2">
    <source>
        <dbReference type="ARBA" id="ARBA00022857"/>
    </source>
</evidence>
<keyword evidence="2" id="KW-0521">NADP</keyword>
<organism evidence="6 7">
    <name type="scientific">Diatrype stigma</name>
    <dbReference type="NCBI Taxonomy" id="117547"/>
    <lineage>
        <taxon>Eukaryota</taxon>
        <taxon>Fungi</taxon>
        <taxon>Dikarya</taxon>
        <taxon>Ascomycota</taxon>
        <taxon>Pezizomycotina</taxon>
        <taxon>Sordariomycetes</taxon>
        <taxon>Xylariomycetidae</taxon>
        <taxon>Xylariales</taxon>
        <taxon>Diatrypaceae</taxon>
        <taxon>Diatrype</taxon>
    </lineage>
</organism>
<dbReference type="PANTHER" id="PTHR42760:SF76">
    <property type="entry name" value="CHAIN OXIDOREDUCTASE_DEHYDROGENASE, PUTATIVE-RELATED"/>
    <property type="match status" value="1"/>
</dbReference>
<dbReference type="Gene3D" id="3.40.50.720">
    <property type="entry name" value="NAD(P)-binding Rossmann-like Domain"/>
    <property type="match status" value="1"/>
</dbReference>
<protein>
    <recommendedName>
        <fullName evidence="5">Ketoreductase domain-containing protein</fullName>
    </recommendedName>
</protein>
<dbReference type="InterPro" id="IPR036291">
    <property type="entry name" value="NAD(P)-bd_dom_sf"/>
</dbReference>
<dbReference type="SMART" id="SM00822">
    <property type="entry name" value="PKS_KR"/>
    <property type="match status" value="1"/>
</dbReference>
<dbReference type="PRINTS" id="PR00080">
    <property type="entry name" value="SDRFAMILY"/>
</dbReference>
<dbReference type="GO" id="GO:0048038">
    <property type="term" value="F:quinone binding"/>
    <property type="evidence" value="ECO:0007669"/>
    <property type="project" value="TreeGrafter"/>
</dbReference>
<comment type="similarity">
    <text evidence="1 4">Belongs to the short-chain dehydrogenases/reductases (SDR) family.</text>
</comment>
<evidence type="ECO:0000313" key="7">
    <source>
        <dbReference type="Proteomes" id="UP001320420"/>
    </source>
</evidence>
<dbReference type="SUPFAM" id="SSF51735">
    <property type="entry name" value="NAD(P)-binding Rossmann-fold domains"/>
    <property type="match status" value="1"/>
</dbReference>
<accession>A0AAN9YG07</accession>
<reference evidence="6 7" key="1">
    <citation type="submission" date="2024-02" db="EMBL/GenBank/DDBJ databases">
        <title>De novo assembly and annotation of 12 fungi associated with fruit tree decline syndrome in Ontario, Canada.</title>
        <authorList>
            <person name="Sulman M."/>
            <person name="Ellouze W."/>
            <person name="Ilyukhin E."/>
        </authorList>
    </citation>
    <scope>NUCLEOTIDE SEQUENCE [LARGE SCALE GENOMIC DNA]</scope>
    <source>
        <strain evidence="6 7">M11/M66-122</strain>
    </source>
</reference>
<proteinExistence type="inferred from homology"/>
<dbReference type="GO" id="GO:0006633">
    <property type="term" value="P:fatty acid biosynthetic process"/>
    <property type="evidence" value="ECO:0007669"/>
    <property type="project" value="TreeGrafter"/>
</dbReference>
<dbReference type="Pfam" id="PF13561">
    <property type="entry name" value="adh_short_C2"/>
    <property type="match status" value="1"/>
</dbReference>
<evidence type="ECO:0000256" key="3">
    <source>
        <dbReference type="ARBA" id="ARBA00023002"/>
    </source>
</evidence>
<dbReference type="PROSITE" id="PS00061">
    <property type="entry name" value="ADH_SHORT"/>
    <property type="match status" value="1"/>
</dbReference>
<evidence type="ECO:0000256" key="4">
    <source>
        <dbReference type="RuleBase" id="RU000363"/>
    </source>
</evidence>
<sequence length="285" mass="29301">MSASPSTHVEYTFPLAGKVAVVTGASRGIGAGVAIELARRGAATIILGYTSPGSEADVQALASRIRALPHHPAAHPCRADLGTIDGAEVFVADLLAWWKEKREEENISRSSTTAPTSLPLHIDILVNNAGVDVVRPLADISPADFDFVYGVNVRGVILLTQALLPHFNAGGRIINIGSVGARAGFKAMSLYCSSKAALEGLTRCWAAELGGDGTTVNCVNPGPVPSAMLDGVPPGIVAMQKASTPVQNRLGTVAEIAGVVAALAGRDGAWVSGQVISASGGWAMY</sequence>
<dbReference type="AlphaFoldDB" id="A0AAN9YG07"/>
<evidence type="ECO:0000259" key="5">
    <source>
        <dbReference type="SMART" id="SM00822"/>
    </source>
</evidence>
<dbReference type="GO" id="GO:0016616">
    <property type="term" value="F:oxidoreductase activity, acting on the CH-OH group of donors, NAD or NADP as acceptor"/>
    <property type="evidence" value="ECO:0007669"/>
    <property type="project" value="TreeGrafter"/>
</dbReference>
<dbReference type="InterPro" id="IPR057326">
    <property type="entry name" value="KR_dom"/>
</dbReference>
<gene>
    <name evidence="6" type="ORF">SLS62_010632</name>
</gene>
<dbReference type="InterPro" id="IPR002347">
    <property type="entry name" value="SDR_fam"/>
</dbReference>
<dbReference type="Proteomes" id="UP001320420">
    <property type="component" value="Unassembled WGS sequence"/>
</dbReference>
<comment type="caution">
    <text evidence="6">The sequence shown here is derived from an EMBL/GenBank/DDBJ whole genome shotgun (WGS) entry which is preliminary data.</text>
</comment>
<keyword evidence="3" id="KW-0560">Oxidoreductase</keyword>
<dbReference type="PANTHER" id="PTHR42760">
    <property type="entry name" value="SHORT-CHAIN DEHYDROGENASES/REDUCTASES FAMILY MEMBER"/>
    <property type="match status" value="1"/>
</dbReference>
<dbReference type="PRINTS" id="PR00081">
    <property type="entry name" value="GDHRDH"/>
</dbReference>
<dbReference type="FunFam" id="3.40.50.720:FF:000084">
    <property type="entry name" value="Short-chain dehydrogenase reductase"/>
    <property type="match status" value="1"/>
</dbReference>
<evidence type="ECO:0000256" key="1">
    <source>
        <dbReference type="ARBA" id="ARBA00006484"/>
    </source>
</evidence>